<organism evidence="1">
    <name type="scientific">Nothobranchius korthausae</name>
    <dbReference type="NCBI Taxonomy" id="1143690"/>
    <lineage>
        <taxon>Eukaryota</taxon>
        <taxon>Metazoa</taxon>
        <taxon>Chordata</taxon>
        <taxon>Craniata</taxon>
        <taxon>Vertebrata</taxon>
        <taxon>Euteleostomi</taxon>
        <taxon>Actinopterygii</taxon>
        <taxon>Neopterygii</taxon>
        <taxon>Teleostei</taxon>
        <taxon>Neoteleostei</taxon>
        <taxon>Acanthomorphata</taxon>
        <taxon>Ovalentaria</taxon>
        <taxon>Atherinomorphae</taxon>
        <taxon>Cyprinodontiformes</taxon>
        <taxon>Nothobranchiidae</taxon>
        <taxon>Nothobranchius</taxon>
    </lineage>
</organism>
<feature type="non-terminal residue" evidence="1">
    <location>
        <position position="51"/>
    </location>
</feature>
<dbReference type="EMBL" id="HAEC01007997">
    <property type="protein sequence ID" value="SBQ76135.1"/>
    <property type="molecule type" value="Transcribed_RNA"/>
</dbReference>
<sequence>LCFTQEVKSLCRSYQWCCAMMGRMMTVIMTGMKGMIGTGMEHRTSSTNKLN</sequence>
<name>A0A1A8H025_9TELE</name>
<protein>
    <submittedName>
        <fullName evidence="1">Tripartite motif containing 35</fullName>
    </submittedName>
</protein>
<gene>
    <name evidence="1" type="primary">TRIM35</name>
</gene>
<feature type="non-terminal residue" evidence="1">
    <location>
        <position position="1"/>
    </location>
</feature>
<reference evidence="1" key="2">
    <citation type="submission" date="2016-06" db="EMBL/GenBank/DDBJ databases">
        <title>The genome of a short-lived fish provides insights into sex chromosome evolution and the genetic control of aging.</title>
        <authorList>
            <person name="Reichwald K."/>
            <person name="Felder M."/>
            <person name="Petzold A."/>
            <person name="Koch P."/>
            <person name="Groth M."/>
            <person name="Platzer M."/>
        </authorList>
    </citation>
    <scope>NUCLEOTIDE SEQUENCE</scope>
    <source>
        <tissue evidence="1">Brain</tissue>
    </source>
</reference>
<dbReference type="AlphaFoldDB" id="A0A1A8H025"/>
<reference evidence="1" key="1">
    <citation type="submission" date="2016-05" db="EMBL/GenBank/DDBJ databases">
        <authorList>
            <person name="Lavstsen T."/>
            <person name="Jespersen J.S."/>
        </authorList>
    </citation>
    <scope>NUCLEOTIDE SEQUENCE</scope>
    <source>
        <tissue evidence="1">Brain</tissue>
    </source>
</reference>
<proteinExistence type="predicted"/>
<evidence type="ECO:0000313" key="1">
    <source>
        <dbReference type="EMBL" id="SBQ76135.1"/>
    </source>
</evidence>
<accession>A0A1A8H025</accession>